<comment type="caution">
    <text evidence="2">The sequence shown here is derived from an EMBL/GenBank/DDBJ whole genome shotgun (WGS) entry which is preliminary data.</text>
</comment>
<evidence type="ECO:0000313" key="2">
    <source>
        <dbReference type="EMBL" id="KAJ7427954.1"/>
    </source>
</evidence>
<proteinExistence type="predicted"/>
<dbReference type="PANTHER" id="PTHR33332">
    <property type="entry name" value="REVERSE TRANSCRIPTASE DOMAIN-CONTAINING PROTEIN"/>
    <property type="match status" value="1"/>
</dbReference>
<organism evidence="2 3">
    <name type="scientific">Willisornis vidua</name>
    <name type="common">Xingu scale-backed antbird</name>
    <dbReference type="NCBI Taxonomy" id="1566151"/>
    <lineage>
        <taxon>Eukaryota</taxon>
        <taxon>Metazoa</taxon>
        <taxon>Chordata</taxon>
        <taxon>Craniata</taxon>
        <taxon>Vertebrata</taxon>
        <taxon>Euteleostomi</taxon>
        <taxon>Archelosauria</taxon>
        <taxon>Archosauria</taxon>
        <taxon>Dinosauria</taxon>
        <taxon>Saurischia</taxon>
        <taxon>Theropoda</taxon>
        <taxon>Coelurosauria</taxon>
        <taxon>Aves</taxon>
        <taxon>Neognathae</taxon>
        <taxon>Neoaves</taxon>
        <taxon>Telluraves</taxon>
        <taxon>Australaves</taxon>
        <taxon>Passeriformes</taxon>
        <taxon>Thamnophilidae</taxon>
        <taxon>Willisornis</taxon>
    </lineage>
</organism>
<accession>A0ABQ9DYC4</accession>
<protein>
    <submittedName>
        <fullName evidence="2">Uncharacterized protein</fullName>
    </submittedName>
</protein>
<feature type="region of interest" description="Disordered" evidence="1">
    <location>
        <begin position="1"/>
        <end position="22"/>
    </location>
</feature>
<name>A0ABQ9DYC4_9PASS</name>
<evidence type="ECO:0000313" key="3">
    <source>
        <dbReference type="Proteomes" id="UP001145742"/>
    </source>
</evidence>
<keyword evidence="3" id="KW-1185">Reference proteome</keyword>
<reference evidence="2" key="1">
    <citation type="submission" date="2019-10" db="EMBL/GenBank/DDBJ databases">
        <authorList>
            <person name="Soares A.E.R."/>
            <person name="Aleixo A."/>
            <person name="Schneider P."/>
            <person name="Miyaki C.Y."/>
            <person name="Schneider M.P."/>
            <person name="Mello C."/>
            <person name="Vasconcelos A.T.R."/>
        </authorList>
    </citation>
    <scope>NUCLEOTIDE SEQUENCE</scope>
    <source>
        <tissue evidence="2">Muscle</tissue>
    </source>
</reference>
<sequence length="170" mass="19496">MPSRKGWENLAQKSAEHEPEGAQVAKNANGILACTSNSVASRTRTVTIPLCSALVRPHLKSCLQFWAPHYTKKIEILEQVQRRAMEMGKGLENKSEEQLVVLSLEKRTLRGDLTTLYNYMKGDCSELRVSLFSQVRNNKTRGNGLKLYQGRFQLDIRENFIKERVVRCWK</sequence>
<dbReference type="Proteomes" id="UP001145742">
    <property type="component" value="Unassembled WGS sequence"/>
</dbReference>
<gene>
    <name evidence="2" type="ORF">WISP_02511</name>
</gene>
<evidence type="ECO:0000256" key="1">
    <source>
        <dbReference type="SAM" id="MobiDB-lite"/>
    </source>
</evidence>
<dbReference type="EMBL" id="WHWB01031776">
    <property type="protein sequence ID" value="KAJ7427954.1"/>
    <property type="molecule type" value="Genomic_DNA"/>
</dbReference>